<dbReference type="PANTHER" id="PTHR42701:SF2">
    <property type="entry name" value="IMIDAZOLE GLYCEROL PHOSPHATE SYNTHASE SUBUNIT HISH 1"/>
    <property type="match status" value="1"/>
</dbReference>
<keyword evidence="11" id="KW-0328">Glycosyltransferase</keyword>
<gene>
    <name evidence="11" type="ORF">MNBD_GAMMA23-1968</name>
</gene>
<dbReference type="SUPFAM" id="SSF52317">
    <property type="entry name" value="Class I glutamine amidotransferase-like"/>
    <property type="match status" value="1"/>
</dbReference>
<dbReference type="Pfam" id="PF00117">
    <property type="entry name" value="GATase"/>
    <property type="match status" value="1"/>
</dbReference>
<dbReference type="HAMAP" id="MF_00278">
    <property type="entry name" value="HisH"/>
    <property type="match status" value="1"/>
</dbReference>
<dbReference type="GO" id="GO:0004359">
    <property type="term" value="F:glutaminase activity"/>
    <property type="evidence" value="ECO:0007669"/>
    <property type="project" value="UniProtKB-EC"/>
</dbReference>
<dbReference type="PROSITE" id="PS51273">
    <property type="entry name" value="GATASE_TYPE_1"/>
    <property type="match status" value="1"/>
</dbReference>
<keyword evidence="11" id="KW-0808">Transferase</keyword>
<dbReference type="UniPathway" id="UPA00031">
    <property type="reaction ID" value="UER00010"/>
</dbReference>
<keyword evidence="3" id="KW-0028">Amino-acid biosynthesis</keyword>
<reference evidence="11" key="1">
    <citation type="submission" date="2018-06" db="EMBL/GenBank/DDBJ databases">
        <authorList>
            <person name="Zhirakovskaya E."/>
        </authorList>
    </citation>
    <scope>NUCLEOTIDE SEQUENCE</scope>
</reference>
<evidence type="ECO:0000256" key="5">
    <source>
        <dbReference type="ARBA" id="ARBA00022962"/>
    </source>
</evidence>
<evidence type="ECO:0000256" key="4">
    <source>
        <dbReference type="ARBA" id="ARBA00022801"/>
    </source>
</evidence>
<comment type="pathway">
    <text evidence="1">Amino-acid biosynthesis; L-histidine biosynthesis; L-histidine from 5-phospho-alpha-D-ribose 1-diphosphate: step 5/9.</text>
</comment>
<dbReference type="NCBIfam" id="TIGR01855">
    <property type="entry name" value="IMP_synth_hisH"/>
    <property type="match status" value="1"/>
</dbReference>
<organism evidence="11">
    <name type="scientific">hydrothermal vent metagenome</name>
    <dbReference type="NCBI Taxonomy" id="652676"/>
    <lineage>
        <taxon>unclassified sequences</taxon>
        <taxon>metagenomes</taxon>
        <taxon>ecological metagenomes</taxon>
    </lineage>
</organism>
<comment type="catalytic activity">
    <reaction evidence="8">
        <text>5-[(5-phospho-1-deoxy-D-ribulos-1-ylimino)methylamino]-1-(5-phospho-beta-D-ribosyl)imidazole-4-carboxamide + L-glutamine = D-erythro-1-(imidazol-4-yl)glycerol 3-phosphate + 5-amino-1-(5-phospho-beta-D-ribosyl)imidazole-4-carboxamide + L-glutamate + H(+)</text>
        <dbReference type="Rhea" id="RHEA:24793"/>
        <dbReference type="ChEBI" id="CHEBI:15378"/>
        <dbReference type="ChEBI" id="CHEBI:29985"/>
        <dbReference type="ChEBI" id="CHEBI:58278"/>
        <dbReference type="ChEBI" id="CHEBI:58359"/>
        <dbReference type="ChEBI" id="CHEBI:58475"/>
        <dbReference type="ChEBI" id="CHEBI:58525"/>
        <dbReference type="EC" id="4.3.2.10"/>
    </reaction>
</comment>
<dbReference type="GO" id="GO:0016829">
    <property type="term" value="F:lyase activity"/>
    <property type="evidence" value="ECO:0007669"/>
    <property type="project" value="UniProtKB-KW"/>
</dbReference>
<keyword evidence="4" id="KW-0378">Hydrolase</keyword>
<dbReference type="CDD" id="cd01748">
    <property type="entry name" value="GATase1_IGP_Synthase"/>
    <property type="match status" value="1"/>
</dbReference>
<evidence type="ECO:0000259" key="10">
    <source>
        <dbReference type="Pfam" id="PF00117"/>
    </source>
</evidence>
<name>A0A3B0ZYU0_9ZZZZ</name>
<dbReference type="EC" id="2.4.2.-" evidence="11"/>
<dbReference type="InterPro" id="IPR010139">
    <property type="entry name" value="Imidazole-glycPsynth_HisH"/>
</dbReference>
<keyword evidence="6" id="KW-0368">Histidine biosynthesis</keyword>
<feature type="domain" description="Glutamine amidotransferase" evidence="10">
    <location>
        <begin position="6"/>
        <end position="217"/>
    </location>
</feature>
<comment type="catalytic activity">
    <reaction evidence="9">
        <text>L-glutamine + H2O = L-glutamate + NH4(+)</text>
        <dbReference type="Rhea" id="RHEA:15889"/>
        <dbReference type="ChEBI" id="CHEBI:15377"/>
        <dbReference type="ChEBI" id="CHEBI:28938"/>
        <dbReference type="ChEBI" id="CHEBI:29985"/>
        <dbReference type="ChEBI" id="CHEBI:58359"/>
        <dbReference type="EC" id="3.5.1.2"/>
    </reaction>
</comment>
<dbReference type="InterPro" id="IPR029062">
    <property type="entry name" value="Class_I_gatase-like"/>
</dbReference>
<dbReference type="EMBL" id="UOFT01000026">
    <property type="protein sequence ID" value="VAW92547.1"/>
    <property type="molecule type" value="Genomic_DNA"/>
</dbReference>
<dbReference type="GO" id="GO:0000105">
    <property type="term" value="P:L-histidine biosynthetic process"/>
    <property type="evidence" value="ECO:0007669"/>
    <property type="project" value="UniProtKB-UniPathway"/>
</dbReference>
<sequence>MSCVAVIDYGMGNLHSVAKALEHASESTQTNTHVVVTHDHDAILAADHVVLPGVGAMRDCMGEINRLGVDKIVREVIAADTPFLGVCVGMQALLENSDENDGTECLGIFDGHVHSFASKFKALSSKKNSFSDLKIPHMGWNQVQQRIDHPMWHNISDCARFYFVHSYYTQPNDTQFIAATSEYGFEFCASIAKDNIFATQFHPEKSQHAGLQLYANFLNWNGKL</sequence>
<protein>
    <submittedName>
        <fullName evidence="11">Imidazole glycerol phosphate synthase amidotransferase subunit</fullName>
        <ecNumber evidence="11">2.4.2.-</ecNumber>
    </submittedName>
</protein>
<keyword evidence="7" id="KW-0456">Lyase</keyword>
<keyword evidence="2" id="KW-0963">Cytoplasm</keyword>
<evidence type="ECO:0000256" key="3">
    <source>
        <dbReference type="ARBA" id="ARBA00022605"/>
    </source>
</evidence>
<dbReference type="AlphaFoldDB" id="A0A3B0ZYU0"/>
<dbReference type="InterPro" id="IPR017926">
    <property type="entry name" value="GATASE"/>
</dbReference>
<evidence type="ECO:0000256" key="8">
    <source>
        <dbReference type="ARBA" id="ARBA00047838"/>
    </source>
</evidence>
<evidence type="ECO:0000256" key="6">
    <source>
        <dbReference type="ARBA" id="ARBA00023102"/>
    </source>
</evidence>
<evidence type="ECO:0000256" key="2">
    <source>
        <dbReference type="ARBA" id="ARBA00022490"/>
    </source>
</evidence>
<evidence type="ECO:0000313" key="11">
    <source>
        <dbReference type="EMBL" id="VAW92547.1"/>
    </source>
</evidence>
<accession>A0A3B0ZYU0</accession>
<dbReference type="GO" id="GO:0000107">
    <property type="term" value="F:imidazoleglycerol-phosphate synthase activity"/>
    <property type="evidence" value="ECO:0007669"/>
    <property type="project" value="TreeGrafter"/>
</dbReference>
<keyword evidence="5" id="KW-0315">Glutamine amidotransferase</keyword>
<evidence type="ECO:0000256" key="9">
    <source>
        <dbReference type="ARBA" id="ARBA00049534"/>
    </source>
</evidence>
<evidence type="ECO:0000256" key="7">
    <source>
        <dbReference type="ARBA" id="ARBA00023239"/>
    </source>
</evidence>
<dbReference type="PANTHER" id="PTHR42701">
    <property type="entry name" value="IMIDAZOLE GLYCEROL PHOSPHATE SYNTHASE SUBUNIT HISH"/>
    <property type="match status" value="1"/>
</dbReference>
<evidence type="ECO:0000256" key="1">
    <source>
        <dbReference type="ARBA" id="ARBA00005091"/>
    </source>
</evidence>
<dbReference type="Gene3D" id="3.40.50.880">
    <property type="match status" value="1"/>
</dbReference>
<dbReference type="PIRSF" id="PIRSF000495">
    <property type="entry name" value="Amidotransf_hisH"/>
    <property type="match status" value="1"/>
</dbReference>
<proteinExistence type="inferred from homology"/>